<comment type="domain">
    <text evidence="5">The RxLR-dEER motif acts to carry the protein into the host cell cytoplasm through binding to cell surface phosphatidylinositol-3-phosphate.</text>
</comment>
<keyword evidence="7" id="KW-1185">Reference proteome</keyword>
<evidence type="ECO:0000256" key="1">
    <source>
        <dbReference type="ARBA" id="ARBA00004613"/>
    </source>
</evidence>
<evidence type="ECO:0000256" key="4">
    <source>
        <dbReference type="ARBA" id="ARBA00022729"/>
    </source>
</evidence>
<proteinExistence type="inferred from homology"/>
<dbReference type="AlphaFoldDB" id="A0A2P4XQT6"/>
<evidence type="ECO:0000313" key="6">
    <source>
        <dbReference type="EMBL" id="POM67902.1"/>
    </source>
</evidence>
<dbReference type="OrthoDB" id="125806at2759"/>
<organism evidence="6 7">
    <name type="scientific">Phytophthora palmivora</name>
    <dbReference type="NCBI Taxonomy" id="4796"/>
    <lineage>
        <taxon>Eukaryota</taxon>
        <taxon>Sar</taxon>
        <taxon>Stramenopiles</taxon>
        <taxon>Oomycota</taxon>
        <taxon>Peronosporomycetes</taxon>
        <taxon>Peronosporales</taxon>
        <taxon>Peronosporaceae</taxon>
        <taxon>Phytophthora</taxon>
    </lineage>
</organism>
<comment type="similarity">
    <text evidence="2 5">Belongs to the RxLR effector family.</text>
</comment>
<name>A0A2P4XQT6_9STRA</name>
<keyword evidence="4 5" id="KW-0732">Signal</keyword>
<dbReference type="InterPro" id="IPR031825">
    <property type="entry name" value="RXLR"/>
</dbReference>
<comment type="caution">
    <text evidence="6">The sequence shown here is derived from an EMBL/GenBank/DDBJ whole genome shotgun (WGS) entry which is preliminary data.</text>
</comment>
<evidence type="ECO:0000256" key="2">
    <source>
        <dbReference type="ARBA" id="ARBA00010400"/>
    </source>
</evidence>
<dbReference type="GO" id="GO:0005576">
    <property type="term" value="C:extracellular region"/>
    <property type="evidence" value="ECO:0007669"/>
    <property type="project" value="UniProtKB-SubCell"/>
</dbReference>
<evidence type="ECO:0000313" key="7">
    <source>
        <dbReference type="Proteomes" id="UP000237271"/>
    </source>
</evidence>
<keyword evidence="3 5" id="KW-0964">Secreted</keyword>
<evidence type="ECO:0000256" key="3">
    <source>
        <dbReference type="ARBA" id="ARBA00022525"/>
    </source>
</evidence>
<sequence length="122" mass="13850">MRLFNPTLVVLAAALLASGAAVSSVSNADVVHSSDVLAGMDKRILRGHHTTDDEGELPEHDKEERNYDLFAALKLQKMQNDEIYRFKMFGRWKSHGHLPDAIRNDIPESLFEKYSAYRRIHG</sequence>
<comment type="subcellular location">
    <subcellularLocation>
        <location evidence="1 5">Secreted</location>
    </subcellularLocation>
</comment>
<feature type="signal peptide" evidence="5">
    <location>
        <begin position="1"/>
        <end position="21"/>
    </location>
</feature>
<feature type="chain" id="PRO_5028514835" description="RxLR effector protein" evidence="5">
    <location>
        <begin position="22"/>
        <end position="122"/>
    </location>
</feature>
<dbReference type="Pfam" id="PF16810">
    <property type="entry name" value="RXLR"/>
    <property type="match status" value="1"/>
</dbReference>
<gene>
    <name evidence="6" type="ORF">PHPALM_16004</name>
</gene>
<comment type="function">
    <text evidence="5">Effector that suppresses plant defense responses during pathogen infection.</text>
</comment>
<accession>A0A2P4XQT6</accession>
<dbReference type="Proteomes" id="UP000237271">
    <property type="component" value="Unassembled WGS sequence"/>
</dbReference>
<evidence type="ECO:0000256" key="5">
    <source>
        <dbReference type="RuleBase" id="RU367124"/>
    </source>
</evidence>
<protein>
    <recommendedName>
        <fullName evidence="5">RxLR effector protein</fullName>
    </recommendedName>
</protein>
<reference evidence="6 7" key="1">
    <citation type="journal article" date="2017" name="Genome Biol. Evol.">
        <title>Phytophthora megakarya and P. palmivora, closely related causal agents of cacao black pod rot, underwent increases in genome sizes and gene numbers by different mechanisms.</title>
        <authorList>
            <person name="Ali S.S."/>
            <person name="Shao J."/>
            <person name="Lary D.J."/>
            <person name="Kronmiller B."/>
            <person name="Shen D."/>
            <person name="Strem M.D."/>
            <person name="Amoako-Attah I."/>
            <person name="Akrofi A.Y."/>
            <person name="Begoude B.A."/>
            <person name="Ten Hoopen G.M."/>
            <person name="Coulibaly K."/>
            <person name="Kebe B.I."/>
            <person name="Melnick R.L."/>
            <person name="Guiltinan M.J."/>
            <person name="Tyler B.M."/>
            <person name="Meinhardt L.W."/>
            <person name="Bailey B.A."/>
        </authorList>
    </citation>
    <scope>NUCLEOTIDE SEQUENCE [LARGE SCALE GENOMIC DNA]</scope>
    <source>
        <strain evidence="7">sbr112.9</strain>
    </source>
</reference>
<dbReference type="EMBL" id="NCKW01008561">
    <property type="protein sequence ID" value="POM67902.1"/>
    <property type="molecule type" value="Genomic_DNA"/>
</dbReference>